<evidence type="ECO:0000259" key="1">
    <source>
        <dbReference type="Pfam" id="PF06283"/>
    </source>
</evidence>
<sequence length="263" mass="30029">MSTSNAINVTIWHEYRHERTHKVVADLYPQGMHQAIAEGLRQHDRGGEFIIRIATLDEPEHGLPPAVLDATDVLIWWGHAAHGEVRDEVVERVVRRVWDGMGLIVLHSGHFSKPFKRLMGTDCALRWREANDKERLWVVNPAHPIAQGLPDYFELDAEEMYGEFFGVPQPDELVLISWFTGGEVFRSGCCWHRGMGKVFYFRPGHETYPTYFNPLVRQVIANGVRWAAPTRVASFTRDVSRPSKPLEDLGISELTKDPSLHGR</sequence>
<dbReference type="EMBL" id="PGTN01000061">
    <property type="protein sequence ID" value="PJF47213.1"/>
    <property type="molecule type" value="Genomic_DNA"/>
</dbReference>
<gene>
    <name evidence="2" type="ORF">CUN48_09835</name>
</gene>
<dbReference type="Gene3D" id="3.40.50.880">
    <property type="match status" value="1"/>
</dbReference>
<dbReference type="InterPro" id="IPR029010">
    <property type="entry name" value="ThuA-like"/>
</dbReference>
<proteinExistence type="predicted"/>
<organism evidence="2 3">
    <name type="scientific">Candidatus Thermofonsia Clade 3 bacterium</name>
    <dbReference type="NCBI Taxonomy" id="2364212"/>
    <lineage>
        <taxon>Bacteria</taxon>
        <taxon>Bacillati</taxon>
        <taxon>Chloroflexota</taxon>
        <taxon>Candidatus Thermofontia</taxon>
        <taxon>Candidatus Thermofonsia Clade 3</taxon>
    </lineage>
</organism>
<dbReference type="InterPro" id="IPR009381">
    <property type="entry name" value="Trehalose_catabolism_ThuA_prok"/>
</dbReference>
<evidence type="ECO:0000313" key="3">
    <source>
        <dbReference type="Proteomes" id="UP000230790"/>
    </source>
</evidence>
<name>A0A2M8QBM1_9CHLR</name>
<dbReference type="Pfam" id="PF06283">
    <property type="entry name" value="ThuA"/>
    <property type="match status" value="1"/>
</dbReference>
<evidence type="ECO:0000313" key="2">
    <source>
        <dbReference type="EMBL" id="PJF47213.1"/>
    </source>
</evidence>
<feature type="domain" description="ThuA-like" evidence="1">
    <location>
        <begin position="8"/>
        <end position="227"/>
    </location>
</feature>
<dbReference type="Proteomes" id="UP000230790">
    <property type="component" value="Unassembled WGS sequence"/>
</dbReference>
<comment type="caution">
    <text evidence="2">The sequence shown here is derived from an EMBL/GenBank/DDBJ whole genome shotgun (WGS) entry which is preliminary data.</text>
</comment>
<accession>A0A2M8QBM1</accession>
<dbReference type="AlphaFoldDB" id="A0A2M8QBM1"/>
<reference evidence="2 3" key="1">
    <citation type="submission" date="2017-11" db="EMBL/GenBank/DDBJ databases">
        <title>Evolution of Phototrophy in the Chloroflexi Phylum Driven by Horizontal Gene Transfer.</title>
        <authorList>
            <person name="Ward L.M."/>
            <person name="Hemp J."/>
            <person name="Shih P.M."/>
            <person name="Mcglynn S.E."/>
            <person name="Fischer W."/>
        </authorList>
    </citation>
    <scope>NUCLEOTIDE SEQUENCE [LARGE SCALE GENOMIC DNA]</scope>
    <source>
        <strain evidence="2">JP3_7</strain>
    </source>
</reference>
<dbReference type="PIRSF" id="PIRSF030013">
    <property type="entry name" value="ThuA"/>
    <property type="match status" value="1"/>
</dbReference>
<dbReference type="SUPFAM" id="SSF52317">
    <property type="entry name" value="Class I glutamine amidotransferase-like"/>
    <property type="match status" value="1"/>
</dbReference>
<protein>
    <submittedName>
        <fullName evidence="2">Trehalose utilization protein ThuA</fullName>
    </submittedName>
</protein>
<dbReference type="InterPro" id="IPR029062">
    <property type="entry name" value="Class_I_gatase-like"/>
</dbReference>